<comment type="caution">
    <text evidence="2">The sequence shown here is derived from an EMBL/GenBank/DDBJ whole genome shotgun (WGS) entry which is preliminary data.</text>
</comment>
<proteinExistence type="predicted"/>
<organism evidence="2 3">
    <name type="scientific">Ranatra chinensis</name>
    <dbReference type="NCBI Taxonomy" id="642074"/>
    <lineage>
        <taxon>Eukaryota</taxon>
        <taxon>Metazoa</taxon>
        <taxon>Ecdysozoa</taxon>
        <taxon>Arthropoda</taxon>
        <taxon>Hexapoda</taxon>
        <taxon>Insecta</taxon>
        <taxon>Pterygota</taxon>
        <taxon>Neoptera</taxon>
        <taxon>Paraneoptera</taxon>
        <taxon>Hemiptera</taxon>
        <taxon>Heteroptera</taxon>
        <taxon>Panheteroptera</taxon>
        <taxon>Nepomorpha</taxon>
        <taxon>Nepidae</taxon>
        <taxon>Ranatrinae</taxon>
        <taxon>Ranatra</taxon>
    </lineage>
</organism>
<evidence type="ECO:0000256" key="1">
    <source>
        <dbReference type="SAM" id="MobiDB-lite"/>
    </source>
</evidence>
<sequence>MCKYIIIYGTNRGIFLIGGRKPPRVHLPPPPPPEVAPPPPPPLPEVAPPPPPPPEMAPPPPTAEPLPLTSSPSDPRDPGPHDARSHLLQEIRKGKILKVSYRRNFVILI</sequence>
<dbReference type="Proteomes" id="UP001558652">
    <property type="component" value="Unassembled WGS sequence"/>
</dbReference>
<protein>
    <submittedName>
        <fullName evidence="2">Uncharacterized protein</fullName>
    </submittedName>
</protein>
<feature type="region of interest" description="Disordered" evidence="1">
    <location>
        <begin position="19"/>
        <end position="86"/>
    </location>
</feature>
<dbReference type="PRINTS" id="PR01217">
    <property type="entry name" value="PRICHEXTENSN"/>
</dbReference>
<feature type="compositionally biased region" description="Basic and acidic residues" evidence="1">
    <location>
        <begin position="74"/>
        <end position="86"/>
    </location>
</feature>
<keyword evidence="3" id="KW-1185">Reference proteome</keyword>
<dbReference type="EMBL" id="JBFDAA010000007">
    <property type="protein sequence ID" value="KAL1130691.1"/>
    <property type="molecule type" value="Genomic_DNA"/>
</dbReference>
<evidence type="ECO:0000313" key="2">
    <source>
        <dbReference type="EMBL" id="KAL1130691.1"/>
    </source>
</evidence>
<evidence type="ECO:0000313" key="3">
    <source>
        <dbReference type="Proteomes" id="UP001558652"/>
    </source>
</evidence>
<dbReference type="AlphaFoldDB" id="A0ABD0YHC4"/>
<accession>A0ABD0YHC4</accession>
<gene>
    <name evidence="2" type="ORF">AAG570_011932</name>
</gene>
<feature type="compositionally biased region" description="Pro residues" evidence="1">
    <location>
        <begin position="25"/>
        <end position="64"/>
    </location>
</feature>
<name>A0ABD0YHC4_9HEMI</name>
<reference evidence="2 3" key="1">
    <citation type="submission" date="2024-07" db="EMBL/GenBank/DDBJ databases">
        <title>Chromosome-level genome assembly of the water stick insect Ranatra chinensis (Heteroptera: Nepidae).</title>
        <authorList>
            <person name="Liu X."/>
        </authorList>
    </citation>
    <scope>NUCLEOTIDE SEQUENCE [LARGE SCALE GENOMIC DNA]</scope>
    <source>
        <strain evidence="2">Cailab_2021Rc</strain>
        <tissue evidence="2">Muscle</tissue>
    </source>
</reference>